<gene>
    <name evidence="3" type="ORF">AYJ54_01085</name>
</gene>
<reference evidence="3 4" key="1">
    <citation type="submission" date="2016-03" db="EMBL/GenBank/DDBJ databases">
        <title>Draft Genome Sequence of the Strain BR 10245 (Bradyrhizobium sp.) isolated from nodules of Centrolobium paraense.</title>
        <authorList>
            <person name="Simoes-Araujo J.L.Sr."/>
            <person name="Barauna A.C."/>
            <person name="Silva K."/>
            <person name="Zilli J.E."/>
        </authorList>
    </citation>
    <scope>NUCLEOTIDE SEQUENCE [LARGE SCALE GENOMIC DNA]</scope>
    <source>
        <strain evidence="3 4">BR 10245</strain>
    </source>
</reference>
<feature type="domain" description="Phasin" evidence="2">
    <location>
        <begin position="89"/>
        <end position="155"/>
    </location>
</feature>
<name>A0A176YH59_9BRAD</name>
<dbReference type="AlphaFoldDB" id="A0A176YH59"/>
<organism evidence="3 4">
    <name type="scientific">Bradyrhizobium centrolobii</name>
    <dbReference type="NCBI Taxonomy" id="1505087"/>
    <lineage>
        <taxon>Bacteria</taxon>
        <taxon>Pseudomonadati</taxon>
        <taxon>Pseudomonadota</taxon>
        <taxon>Alphaproteobacteria</taxon>
        <taxon>Hyphomicrobiales</taxon>
        <taxon>Nitrobacteraceae</taxon>
        <taxon>Bradyrhizobium</taxon>
    </lineage>
</organism>
<comment type="caution">
    <text evidence="3">The sequence shown here is derived from an EMBL/GenBank/DDBJ whole genome shotgun (WGS) entry which is preliminary data.</text>
</comment>
<dbReference type="STRING" id="1505087.AYJ54_01085"/>
<evidence type="ECO:0000313" key="4">
    <source>
        <dbReference type="Proteomes" id="UP000076959"/>
    </source>
</evidence>
<proteinExistence type="predicted"/>
<protein>
    <recommendedName>
        <fullName evidence="2">Phasin domain-containing protein</fullName>
    </recommendedName>
</protein>
<dbReference type="EMBL" id="LUUB01000079">
    <property type="protein sequence ID" value="OAF05530.1"/>
    <property type="molecule type" value="Genomic_DNA"/>
</dbReference>
<feature type="region of interest" description="Disordered" evidence="1">
    <location>
        <begin position="1"/>
        <end position="41"/>
    </location>
</feature>
<keyword evidence="4" id="KW-1185">Reference proteome</keyword>
<evidence type="ECO:0000256" key="1">
    <source>
        <dbReference type="SAM" id="MobiDB-lite"/>
    </source>
</evidence>
<dbReference type="RefSeq" id="WP_245329140.1">
    <property type="nucleotide sequence ID" value="NZ_LUUB01000079.1"/>
</dbReference>
<evidence type="ECO:0000259" key="2">
    <source>
        <dbReference type="Pfam" id="PF09361"/>
    </source>
</evidence>
<dbReference type="InterPro" id="IPR018968">
    <property type="entry name" value="Phasin"/>
</dbReference>
<sequence>MLSAHENKPTGKSGQRGRKKKAGQRTATGEHHATAAHQLPADASAEISQEIGQKIGQEISSQASPAAALPGETSGMEIAASAPVDLAPVGVQTIADVYSDYTRKSLEHAWSFLGKLATARSPAEAFELQMEFAKEAYESFVAGSQKIADLHGQLAMQRVMHLEGFVAKLTQTTLEIRATRH</sequence>
<accession>A0A176YH59</accession>
<dbReference type="Pfam" id="PF09361">
    <property type="entry name" value="Phasin_2"/>
    <property type="match status" value="1"/>
</dbReference>
<evidence type="ECO:0000313" key="3">
    <source>
        <dbReference type="EMBL" id="OAF05530.1"/>
    </source>
</evidence>
<dbReference type="Proteomes" id="UP000076959">
    <property type="component" value="Unassembled WGS sequence"/>
</dbReference>